<keyword evidence="1" id="KW-0472">Membrane</keyword>
<dbReference type="AlphaFoldDB" id="A0A5P1X778"/>
<proteinExistence type="predicted"/>
<keyword evidence="3" id="KW-1185">Reference proteome</keyword>
<keyword evidence="1" id="KW-1133">Transmembrane helix</keyword>
<dbReference type="OrthoDB" id="2305451at2"/>
<evidence type="ECO:0000313" key="2">
    <source>
        <dbReference type="EMBL" id="QER68118.1"/>
    </source>
</evidence>
<evidence type="ECO:0000313" key="3">
    <source>
        <dbReference type="Proteomes" id="UP000325295"/>
    </source>
</evidence>
<feature type="transmembrane region" description="Helical" evidence="1">
    <location>
        <begin position="55"/>
        <end position="74"/>
    </location>
</feature>
<accession>A0A5P1X778</accession>
<feature type="transmembrane region" description="Helical" evidence="1">
    <location>
        <begin position="29"/>
        <end position="49"/>
    </location>
</feature>
<dbReference type="EMBL" id="CP043939">
    <property type="protein sequence ID" value="QER68118.1"/>
    <property type="molecule type" value="Genomic_DNA"/>
</dbReference>
<dbReference type="RefSeq" id="WP_137601849.1">
    <property type="nucleotide sequence ID" value="NZ_BJEB01000021.1"/>
</dbReference>
<gene>
    <name evidence="2" type="ORF">F0161_09885</name>
</gene>
<reference evidence="2 3" key="1">
    <citation type="submission" date="2019-09" db="EMBL/GenBank/DDBJ databases">
        <title>Complete Genome Sequence of Lactobacillus nenjiangensis SH-Y15, isolated from sauerkraut.</title>
        <authorList>
            <person name="Yang H."/>
        </authorList>
    </citation>
    <scope>NUCLEOTIDE SEQUENCE [LARGE SCALE GENOMIC DNA]</scope>
    <source>
        <strain evidence="2 3">SH-Y15</strain>
    </source>
</reference>
<keyword evidence="1" id="KW-0812">Transmembrane</keyword>
<evidence type="ECO:0000256" key="1">
    <source>
        <dbReference type="SAM" id="Phobius"/>
    </source>
</evidence>
<organism evidence="2 3">
    <name type="scientific">Paucilactobacillus nenjiangensis</name>
    <dbReference type="NCBI Taxonomy" id="1296540"/>
    <lineage>
        <taxon>Bacteria</taxon>
        <taxon>Bacillati</taxon>
        <taxon>Bacillota</taxon>
        <taxon>Bacilli</taxon>
        <taxon>Lactobacillales</taxon>
        <taxon>Lactobacillaceae</taxon>
        <taxon>Paucilactobacillus</taxon>
    </lineage>
</organism>
<protein>
    <submittedName>
        <fullName evidence="2">Uncharacterized protein</fullName>
    </submittedName>
</protein>
<name>A0A5P1X778_9LACO</name>
<sequence>MSRETIIGSINRLANQLLLVKSIQVVSDFFFIYLTYCILISGDVMTFFGREFTQSNALIIVILVSVINLCLSLLQRSYRRSGRELAEQLDGDLTDAEQRKVKLFY</sequence>
<dbReference type="Proteomes" id="UP000325295">
    <property type="component" value="Chromosome"/>
</dbReference>
<dbReference type="KEGG" id="lnn:F0161_09885"/>